<comment type="caution">
    <text evidence="8">The sequence shown here is derived from an EMBL/GenBank/DDBJ whole genome shotgun (WGS) entry which is preliminary data.</text>
</comment>
<gene>
    <name evidence="9" type="ORF">C8D87_105309</name>
    <name evidence="8" type="ORF">C8D88_12288</name>
</gene>
<feature type="domain" description="RNA polymerase sigma-70 region 2" evidence="6">
    <location>
        <begin position="31"/>
        <end position="87"/>
    </location>
</feature>
<dbReference type="EMBL" id="QLTT01000005">
    <property type="protein sequence ID" value="RAS64816.1"/>
    <property type="molecule type" value="Genomic_DNA"/>
</dbReference>
<evidence type="ECO:0000313" key="8">
    <source>
        <dbReference type="EMBL" id="PWK80809.1"/>
    </source>
</evidence>
<dbReference type="InterPro" id="IPR013324">
    <property type="entry name" value="RNA_pol_sigma_r3/r4-like"/>
</dbReference>
<dbReference type="Pfam" id="PF08281">
    <property type="entry name" value="Sigma70_r4_2"/>
    <property type="match status" value="1"/>
</dbReference>
<reference evidence="8 10" key="1">
    <citation type="submission" date="2018-05" db="EMBL/GenBank/DDBJ databases">
        <title>Genomic Encyclopedia of Type Strains, Phase IV (KMG-IV): sequencing the most valuable type-strain genomes for metagenomic binning, comparative biology and taxonomic classification.</title>
        <authorList>
            <person name="Goeker M."/>
        </authorList>
    </citation>
    <scope>NUCLEOTIDE SEQUENCE [LARGE SCALE GENOMIC DNA]</scope>
    <source>
        <strain evidence="9 11">DSM 45479</strain>
        <strain evidence="8 10">DSM 45480</strain>
    </source>
</reference>
<dbReference type="InterPro" id="IPR014325">
    <property type="entry name" value="RNA_pol_sigma-E_actinobac"/>
</dbReference>
<dbReference type="SUPFAM" id="SSF88946">
    <property type="entry name" value="Sigma2 domain of RNA polymerase sigma factors"/>
    <property type="match status" value="1"/>
</dbReference>
<dbReference type="InterPro" id="IPR039425">
    <property type="entry name" value="RNA_pol_sigma-70-like"/>
</dbReference>
<dbReference type="InterPro" id="IPR036388">
    <property type="entry name" value="WH-like_DNA-bd_sf"/>
</dbReference>
<dbReference type="InterPro" id="IPR014284">
    <property type="entry name" value="RNA_pol_sigma-70_dom"/>
</dbReference>
<evidence type="ECO:0000256" key="4">
    <source>
        <dbReference type="ARBA" id="ARBA00023125"/>
    </source>
</evidence>
<evidence type="ECO:0000259" key="7">
    <source>
        <dbReference type="Pfam" id="PF08281"/>
    </source>
</evidence>
<organism evidence="8 10">
    <name type="scientific">Lentzea atacamensis</name>
    <dbReference type="NCBI Taxonomy" id="531938"/>
    <lineage>
        <taxon>Bacteria</taxon>
        <taxon>Bacillati</taxon>
        <taxon>Actinomycetota</taxon>
        <taxon>Actinomycetes</taxon>
        <taxon>Pseudonocardiales</taxon>
        <taxon>Pseudonocardiaceae</taxon>
        <taxon>Lentzea</taxon>
    </lineage>
</organism>
<dbReference type="CDD" id="cd06171">
    <property type="entry name" value="Sigma70_r4"/>
    <property type="match status" value="1"/>
</dbReference>
<dbReference type="AlphaFoldDB" id="A0A316HHV3"/>
<evidence type="ECO:0000256" key="1">
    <source>
        <dbReference type="ARBA" id="ARBA00010641"/>
    </source>
</evidence>
<keyword evidence="3" id="KW-0731">Sigma factor</keyword>
<dbReference type="GO" id="GO:0003677">
    <property type="term" value="F:DNA binding"/>
    <property type="evidence" value="ECO:0007669"/>
    <property type="project" value="UniProtKB-KW"/>
</dbReference>
<dbReference type="Gene3D" id="1.10.1740.10">
    <property type="match status" value="1"/>
</dbReference>
<dbReference type="NCBIfam" id="TIGR02937">
    <property type="entry name" value="sigma70-ECF"/>
    <property type="match status" value="1"/>
</dbReference>
<feature type="domain" description="RNA polymerase sigma factor 70 region 4 type 2" evidence="7">
    <location>
        <begin position="116"/>
        <end position="167"/>
    </location>
</feature>
<comment type="similarity">
    <text evidence="1">Belongs to the sigma-70 factor family. ECF subfamily.</text>
</comment>
<evidence type="ECO:0000256" key="2">
    <source>
        <dbReference type="ARBA" id="ARBA00023015"/>
    </source>
</evidence>
<evidence type="ECO:0000313" key="10">
    <source>
        <dbReference type="Proteomes" id="UP000246005"/>
    </source>
</evidence>
<keyword evidence="4" id="KW-0238">DNA-binding</keyword>
<evidence type="ECO:0000256" key="5">
    <source>
        <dbReference type="ARBA" id="ARBA00023163"/>
    </source>
</evidence>
<keyword evidence="5" id="KW-0804">Transcription</keyword>
<dbReference type="PANTHER" id="PTHR43133">
    <property type="entry name" value="RNA POLYMERASE ECF-TYPE SIGMA FACTO"/>
    <property type="match status" value="1"/>
</dbReference>
<dbReference type="InterPro" id="IPR007627">
    <property type="entry name" value="RNA_pol_sigma70_r2"/>
</dbReference>
<evidence type="ECO:0000313" key="9">
    <source>
        <dbReference type="EMBL" id="RAS64816.1"/>
    </source>
</evidence>
<dbReference type="SUPFAM" id="SSF88659">
    <property type="entry name" value="Sigma3 and sigma4 domains of RNA polymerase sigma factors"/>
    <property type="match status" value="1"/>
</dbReference>
<name>A0A316HHV3_9PSEU</name>
<sequence length="176" mass="19880">MTNRVNAGGERTKNEREDRFAAYFAAKSGAMRATAYLLCGDWHRAEDLVQTAFVKLYLVWHRVGHEEKLDCYTRQVLVRTFLDEKRRGFFRRERPTSEIGDRPLSEPDDHVENRVVLVEALAAVAPRQRAALVLRIWEDLSVEDTAKAMGCSTGTVKSQLARGLATMRSLVPVSSA</sequence>
<dbReference type="Pfam" id="PF04542">
    <property type="entry name" value="Sigma70_r2"/>
    <property type="match status" value="1"/>
</dbReference>
<proteinExistence type="inferred from homology"/>
<dbReference type="Proteomes" id="UP000246005">
    <property type="component" value="Unassembled WGS sequence"/>
</dbReference>
<protein>
    <submittedName>
        <fullName evidence="8">RNA polymerase sigma-70 factor (Sigma-E family)</fullName>
    </submittedName>
</protein>
<dbReference type="GO" id="GO:0006352">
    <property type="term" value="P:DNA-templated transcription initiation"/>
    <property type="evidence" value="ECO:0007669"/>
    <property type="project" value="InterPro"/>
</dbReference>
<dbReference type="RefSeq" id="WP_267899883.1">
    <property type="nucleotide sequence ID" value="NZ_QGHB01000022.1"/>
</dbReference>
<dbReference type="NCBIfam" id="TIGR02983">
    <property type="entry name" value="SigE-fam_strep"/>
    <property type="match status" value="1"/>
</dbReference>
<dbReference type="InterPro" id="IPR013325">
    <property type="entry name" value="RNA_pol_sigma_r2"/>
</dbReference>
<evidence type="ECO:0000313" key="11">
    <source>
        <dbReference type="Proteomes" id="UP000248714"/>
    </source>
</evidence>
<evidence type="ECO:0000256" key="3">
    <source>
        <dbReference type="ARBA" id="ARBA00023082"/>
    </source>
</evidence>
<keyword evidence="11" id="KW-1185">Reference proteome</keyword>
<dbReference type="Gene3D" id="1.10.10.10">
    <property type="entry name" value="Winged helix-like DNA-binding domain superfamily/Winged helix DNA-binding domain"/>
    <property type="match status" value="1"/>
</dbReference>
<keyword evidence="2" id="KW-0805">Transcription regulation</keyword>
<evidence type="ECO:0000259" key="6">
    <source>
        <dbReference type="Pfam" id="PF04542"/>
    </source>
</evidence>
<dbReference type="GO" id="GO:0016987">
    <property type="term" value="F:sigma factor activity"/>
    <property type="evidence" value="ECO:0007669"/>
    <property type="project" value="UniProtKB-KW"/>
</dbReference>
<dbReference type="Proteomes" id="UP000248714">
    <property type="component" value="Unassembled WGS sequence"/>
</dbReference>
<dbReference type="InterPro" id="IPR013249">
    <property type="entry name" value="RNA_pol_sigma70_r4_t2"/>
</dbReference>
<accession>A0A316HHV3</accession>
<dbReference type="PANTHER" id="PTHR43133:SF50">
    <property type="entry name" value="ECF RNA POLYMERASE SIGMA FACTOR SIGM"/>
    <property type="match status" value="1"/>
</dbReference>
<dbReference type="EMBL" id="QGHB01000022">
    <property type="protein sequence ID" value="PWK80809.1"/>
    <property type="molecule type" value="Genomic_DNA"/>
</dbReference>